<name>A0A448ZEG3_9STRA</name>
<proteinExistence type="predicted"/>
<protein>
    <recommendedName>
        <fullName evidence="1">Sm domain-containing protein</fullName>
    </recommendedName>
</protein>
<dbReference type="InterPro" id="IPR010920">
    <property type="entry name" value="LSM_dom_sf"/>
</dbReference>
<dbReference type="SUPFAM" id="SSF50182">
    <property type="entry name" value="Sm-like ribonucleoproteins"/>
    <property type="match status" value="1"/>
</dbReference>
<organism evidence="2 3">
    <name type="scientific">Pseudo-nitzschia multistriata</name>
    <dbReference type="NCBI Taxonomy" id="183589"/>
    <lineage>
        <taxon>Eukaryota</taxon>
        <taxon>Sar</taxon>
        <taxon>Stramenopiles</taxon>
        <taxon>Ochrophyta</taxon>
        <taxon>Bacillariophyta</taxon>
        <taxon>Bacillariophyceae</taxon>
        <taxon>Bacillariophycidae</taxon>
        <taxon>Bacillariales</taxon>
        <taxon>Bacillariaceae</taxon>
        <taxon>Pseudo-nitzschia</taxon>
    </lineage>
</organism>
<keyword evidence="3" id="KW-1185">Reference proteome</keyword>
<dbReference type="Proteomes" id="UP000291116">
    <property type="component" value="Unassembled WGS sequence"/>
</dbReference>
<reference evidence="2 3" key="1">
    <citation type="submission" date="2019-01" db="EMBL/GenBank/DDBJ databases">
        <authorList>
            <person name="Ferrante I. M."/>
        </authorList>
    </citation>
    <scope>NUCLEOTIDE SEQUENCE [LARGE SCALE GENOMIC DNA]</scope>
    <source>
        <strain evidence="2 3">B856</strain>
    </source>
</reference>
<evidence type="ECO:0000313" key="3">
    <source>
        <dbReference type="Proteomes" id="UP000291116"/>
    </source>
</evidence>
<dbReference type="InterPro" id="IPR050914">
    <property type="entry name" value="snRNP_SmB/NAA38-like"/>
</dbReference>
<dbReference type="OrthoDB" id="368909at2759"/>
<feature type="domain" description="Sm" evidence="1">
    <location>
        <begin position="26"/>
        <end position="111"/>
    </location>
</feature>
<dbReference type="Gene3D" id="2.30.30.100">
    <property type="match status" value="1"/>
</dbReference>
<accession>A0A448ZEG3</accession>
<dbReference type="PANTHER" id="PTHR10701:SF5">
    <property type="entry name" value="N-ALPHA-ACETYLTRANSFERASE 38, NATC AUXILIARY SUBUNIT"/>
    <property type="match status" value="1"/>
</dbReference>
<sequence>MAAVPDAEAMARERRKESFEYTRVFLLGKRIKCTLTDGRTLTGTFICIDRLKNLILTDVLEERSIDPSDYKHRVGSSEPSTEPPTARCFRRVERKISQAMVPGERLVRVELLPG</sequence>
<dbReference type="EMBL" id="CAACVS010000280">
    <property type="protein sequence ID" value="VEU40434.1"/>
    <property type="molecule type" value="Genomic_DNA"/>
</dbReference>
<dbReference type="SMART" id="SM00651">
    <property type="entry name" value="Sm"/>
    <property type="match status" value="1"/>
</dbReference>
<dbReference type="AlphaFoldDB" id="A0A448ZEG3"/>
<gene>
    <name evidence="2" type="ORF">PSNMU_V1.4_AUG-EV-PASAV3_0073340</name>
</gene>
<evidence type="ECO:0000259" key="1">
    <source>
        <dbReference type="SMART" id="SM00651"/>
    </source>
</evidence>
<dbReference type="PANTHER" id="PTHR10701">
    <property type="entry name" value="SMALL NUCLEAR RIBONUCLEOPROTEIN-ASSOCIATED PROTEIN B AND N"/>
    <property type="match status" value="1"/>
</dbReference>
<evidence type="ECO:0000313" key="2">
    <source>
        <dbReference type="EMBL" id="VEU40434.1"/>
    </source>
</evidence>
<dbReference type="InterPro" id="IPR001163">
    <property type="entry name" value="Sm_dom_euk/arc"/>
</dbReference>
<dbReference type="Pfam" id="PF01423">
    <property type="entry name" value="LSM"/>
    <property type="match status" value="1"/>
</dbReference>